<organism evidence="2 3">
    <name type="scientific">Arenibacter aquaticus</name>
    <dbReference type="NCBI Taxonomy" id="2489054"/>
    <lineage>
        <taxon>Bacteria</taxon>
        <taxon>Pseudomonadati</taxon>
        <taxon>Bacteroidota</taxon>
        <taxon>Flavobacteriia</taxon>
        <taxon>Flavobacteriales</taxon>
        <taxon>Flavobacteriaceae</taxon>
        <taxon>Arenibacter</taxon>
    </lineage>
</organism>
<gene>
    <name evidence="2" type="ORF">EHW67_07950</name>
</gene>
<evidence type="ECO:0000313" key="2">
    <source>
        <dbReference type="EMBL" id="RTE53858.1"/>
    </source>
</evidence>
<dbReference type="Proteomes" id="UP000267585">
    <property type="component" value="Unassembled WGS sequence"/>
</dbReference>
<dbReference type="PRINTS" id="PR00410">
    <property type="entry name" value="PHEHYDRXLASE"/>
</dbReference>
<accession>A0A430K4E7</accession>
<protein>
    <submittedName>
        <fullName evidence="2">Flavodoxin reductase</fullName>
    </submittedName>
</protein>
<evidence type="ECO:0000313" key="3">
    <source>
        <dbReference type="Proteomes" id="UP000267585"/>
    </source>
</evidence>
<dbReference type="PANTHER" id="PTHR47354:SF5">
    <property type="entry name" value="PROTEIN RFBI"/>
    <property type="match status" value="1"/>
</dbReference>
<dbReference type="AlphaFoldDB" id="A0A430K4E7"/>
<dbReference type="InterPro" id="IPR039261">
    <property type="entry name" value="FNR_nucleotide-bd"/>
</dbReference>
<dbReference type="Gene3D" id="2.40.30.10">
    <property type="entry name" value="Translation factors"/>
    <property type="match status" value="1"/>
</dbReference>
<dbReference type="SUPFAM" id="SSF63380">
    <property type="entry name" value="Riboflavin synthase domain-like"/>
    <property type="match status" value="1"/>
</dbReference>
<dbReference type="OrthoDB" id="9789468at2"/>
<keyword evidence="3" id="KW-1185">Reference proteome</keyword>
<dbReference type="PROSITE" id="PS51384">
    <property type="entry name" value="FAD_FR"/>
    <property type="match status" value="1"/>
</dbReference>
<evidence type="ECO:0000259" key="1">
    <source>
        <dbReference type="PROSITE" id="PS51384"/>
    </source>
</evidence>
<comment type="caution">
    <text evidence="2">The sequence shown here is derived from an EMBL/GenBank/DDBJ whole genome shotgun (WGS) entry which is preliminary data.</text>
</comment>
<dbReference type="InterPro" id="IPR017938">
    <property type="entry name" value="Riboflavin_synthase-like_b-brl"/>
</dbReference>
<dbReference type="InterPro" id="IPR013112">
    <property type="entry name" value="FAD-bd_8"/>
</dbReference>
<dbReference type="InterPro" id="IPR017927">
    <property type="entry name" value="FAD-bd_FR_type"/>
</dbReference>
<dbReference type="Pfam" id="PF08022">
    <property type="entry name" value="FAD_binding_8"/>
    <property type="match status" value="1"/>
</dbReference>
<dbReference type="RefSeq" id="WP_126161846.1">
    <property type="nucleotide sequence ID" value="NZ_RQPJ01000003.1"/>
</dbReference>
<name>A0A430K4E7_9FLAO</name>
<sequence length="221" mass="25415">MKYEVKIIETTRITHNVVRLKIAKPSGFTYTLGQAIELTLKTPNFKKQFAPFTLVSNPKDRHLSLIIKIYPEHHGLTEGISKANTTDSLIITEAWDSYQYMGEGVFIAAGSGITPFIPMFRELNKKNGLKNHRLIYANRRSTDIILKDELTQLFKSEFFNILSKQQTSTYDYGRIDFAYLKSRIKEPNQQFYLCGPESFMNSVKKDLIKYGVKQTNIQTGN</sequence>
<feature type="domain" description="FAD-binding FR-type" evidence="1">
    <location>
        <begin position="1"/>
        <end position="118"/>
    </location>
</feature>
<dbReference type="InterPro" id="IPR001433">
    <property type="entry name" value="OxRdtase_FAD/NAD-bd"/>
</dbReference>
<dbReference type="Pfam" id="PF00175">
    <property type="entry name" value="NAD_binding_1"/>
    <property type="match status" value="1"/>
</dbReference>
<dbReference type="InterPro" id="IPR050415">
    <property type="entry name" value="MRET"/>
</dbReference>
<proteinExistence type="predicted"/>
<dbReference type="GO" id="GO:0016491">
    <property type="term" value="F:oxidoreductase activity"/>
    <property type="evidence" value="ECO:0007669"/>
    <property type="project" value="InterPro"/>
</dbReference>
<dbReference type="PANTHER" id="PTHR47354">
    <property type="entry name" value="NADH OXIDOREDUCTASE HCR"/>
    <property type="match status" value="1"/>
</dbReference>
<dbReference type="EMBL" id="RQPJ01000003">
    <property type="protein sequence ID" value="RTE53858.1"/>
    <property type="molecule type" value="Genomic_DNA"/>
</dbReference>
<dbReference type="Gene3D" id="3.40.50.80">
    <property type="entry name" value="Nucleotide-binding domain of ferredoxin-NADP reductase (FNR) module"/>
    <property type="match status" value="1"/>
</dbReference>
<dbReference type="SUPFAM" id="SSF52343">
    <property type="entry name" value="Ferredoxin reductase-like, C-terminal NADP-linked domain"/>
    <property type="match status" value="1"/>
</dbReference>
<reference evidence="2 3" key="1">
    <citation type="submission" date="2018-11" db="EMBL/GenBank/DDBJ databases">
        <title>Arenibacter aquaticus sp.nov., a marine bacterium isolated from surface seawater in the South China Sea.</title>
        <authorList>
            <person name="Guo J."/>
            <person name="Sun J."/>
        </authorList>
    </citation>
    <scope>NUCLEOTIDE SEQUENCE [LARGE SCALE GENOMIC DNA]</scope>
    <source>
        <strain evidence="2 3">GUO666</strain>
    </source>
</reference>